<evidence type="ECO:0000313" key="3">
    <source>
        <dbReference type="Proteomes" id="UP000001396"/>
    </source>
</evidence>
<dbReference type="InParanoid" id="D3B4X9"/>
<dbReference type="AlphaFoldDB" id="D3B4X9"/>
<evidence type="ECO:0000313" key="2">
    <source>
        <dbReference type="EMBL" id="EFA84377.1"/>
    </source>
</evidence>
<feature type="compositionally biased region" description="Low complexity" evidence="1">
    <location>
        <begin position="1"/>
        <end position="12"/>
    </location>
</feature>
<organism evidence="2 3">
    <name type="scientific">Heterostelium pallidum (strain ATCC 26659 / Pp 5 / PN500)</name>
    <name type="common">Cellular slime mold</name>
    <name type="synonym">Polysphondylium pallidum</name>
    <dbReference type="NCBI Taxonomy" id="670386"/>
    <lineage>
        <taxon>Eukaryota</taxon>
        <taxon>Amoebozoa</taxon>
        <taxon>Evosea</taxon>
        <taxon>Eumycetozoa</taxon>
        <taxon>Dictyostelia</taxon>
        <taxon>Acytosteliales</taxon>
        <taxon>Acytosteliaceae</taxon>
        <taxon>Heterostelium</taxon>
    </lineage>
</organism>
<dbReference type="RefSeq" id="XP_020436492.1">
    <property type="nucleotide sequence ID" value="XM_020574420.1"/>
</dbReference>
<feature type="region of interest" description="Disordered" evidence="1">
    <location>
        <begin position="1"/>
        <end position="26"/>
    </location>
</feature>
<name>D3B4X9_HETP5</name>
<dbReference type="EMBL" id="ADBJ01000010">
    <property type="protein sequence ID" value="EFA84377.1"/>
    <property type="molecule type" value="Genomic_DNA"/>
</dbReference>
<comment type="caution">
    <text evidence="2">The sequence shown here is derived from an EMBL/GenBank/DDBJ whole genome shotgun (WGS) entry which is preliminary data.</text>
</comment>
<proteinExistence type="predicted"/>
<protein>
    <submittedName>
        <fullName evidence="2">Uncharacterized protein</fullName>
    </submittedName>
</protein>
<sequence>MSTTTTTNTATNKKVSIKRQSNKKQLQHSVDEWKAKIIIAAKAYKKSDTELAVLCKNRNKSALSATVNGLTNKNTTDNDEVAVKGREAARKLNTLNRYIAITLKQHTDTDFDKIRSWYYPLLGDANR</sequence>
<dbReference type="GeneID" id="31358976"/>
<accession>D3B4X9</accession>
<evidence type="ECO:0000256" key="1">
    <source>
        <dbReference type="SAM" id="MobiDB-lite"/>
    </source>
</evidence>
<keyword evidence="3" id="KW-1185">Reference proteome</keyword>
<reference evidence="2 3" key="1">
    <citation type="journal article" date="2011" name="Genome Res.">
        <title>Phylogeny-wide analysis of social amoeba genomes highlights ancient origins for complex intercellular communication.</title>
        <authorList>
            <person name="Heidel A.J."/>
            <person name="Lawal H.M."/>
            <person name="Felder M."/>
            <person name="Schilde C."/>
            <person name="Helps N.R."/>
            <person name="Tunggal B."/>
            <person name="Rivero F."/>
            <person name="John U."/>
            <person name="Schleicher M."/>
            <person name="Eichinger L."/>
            <person name="Platzer M."/>
            <person name="Noegel A.A."/>
            <person name="Schaap P."/>
            <person name="Gloeckner G."/>
        </authorList>
    </citation>
    <scope>NUCLEOTIDE SEQUENCE [LARGE SCALE GENOMIC DNA]</scope>
    <source>
        <strain evidence="3">ATCC 26659 / Pp 5 / PN500</strain>
    </source>
</reference>
<feature type="compositionally biased region" description="Basic residues" evidence="1">
    <location>
        <begin position="15"/>
        <end position="26"/>
    </location>
</feature>
<gene>
    <name evidence="2" type="ORF">PPL_03455</name>
</gene>
<dbReference type="Proteomes" id="UP000001396">
    <property type="component" value="Unassembled WGS sequence"/>
</dbReference>